<feature type="region of interest" description="Disordered" evidence="1">
    <location>
        <begin position="281"/>
        <end position="308"/>
    </location>
</feature>
<name>A0A4R3LFT3_9BURK</name>
<dbReference type="OrthoDB" id="9786424at2"/>
<dbReference type="RefSeq" id="WP_132961789.1">
    <property type="nucleotide sequence ID" value="NZ_SMAH01000003.1"/>
</dbReference>
<evidence type="ECO:0000313" key="2">
    <source>
        <dbReference type="EMBL" id="TCS99031.1"/>
    </source>
</evidence>
<gene>
    <name evidence="3" type="primary">mtfA</name>
    <name evidence="2" type="ORF">EDC36_10389</name>
    <name evidence="3" type="ORF">Tigna_00866</name>
</gene>
<protein>
    <submittedName>
        <fullName evidence="3">Protein MtfA</fullName>
    </submittedName>
</protein>
<dbReference type="EMBL" id="SMAH01000003">
    <property type="protein sequence ID" value="TCS99031.1"/>
    <property type="molecule type" value="Genomic_DNA"/>
</dbReference>
<dbReference type="InterPro" id="IPR010384">
    <property type="entry name" value="MtfA_fam"/>
</dbReference>
<dbReference type="AlphaFoldDB" id="A0A4R3LFT3"/>
<evidence type="ECO:0000313" key="3">
    <source>
        <dbReference type="EMBL" id="TSE22886.1"/>
    </source>
</evidence>
<keyword evidence="5" id="KW-1185">Reference proteome</keyword>
<evidence type="ECO:0000256" key="1">
    <source>
        <dbReference type="SAM" id="MobiDB-lite"/>
    </source>
</evidence>
<sequence>MPNALRRWWQRAWRRWRARRGDPEAIPTTLWQRVLQGLPWLQLLSADEQRRLRGLCAAFLARKRFSGAHGFVVDDHKALLVAAQACLPLLYRGHAALGWYDGFVGIVLHPHEVRAPRRVTDDVGVVHEYDEALAGEAMQGGPIVLAWPRVLGHAHSQGVGHNLVIHEFAHAIDMRGKPLGQPADGLPPLPAGLLGLPATQAARLWHDTLHAALRQHRRRVTLHEHFAGPAPWLDAYGATSAAEFFAVSCEAYWVDRARLAAQHPRWTALLDAFFGHPQAPTSATALPAADDDLGGDGPPPAVNDAAAP</sequence>
<accession>A0A4R3LFT3</accession>
<organism evidence="2 4">
    <name type="scientific">Tepidimonas ignava</name>
    <dbReference type="NCBI Taxonomy" id="114249"/>
    <lineage>
        <taxon>Bacteria</taxon>
        <taxon>Pseudomonadati</taxon>
        <taxon>Pseudomonadota</taxon>
        <taxon>Betaproteobacteria</taxon>
        <taxon>Burkholderiales</taxon>
        <taxon>Tepidimonas</taxon>
    </lineage>
</organism>
<reference evidence="2 4" key="1">
    <citation type="submission" date="2019-03" db="EMBL/GenBank/DDBJ databases">
        <title>Genomic Encyclopedia of Type Strains, Phase IV (KMG-IV): sequencing the most valuable type-strain genomes for metagenomic binning, comparative biology and taxonomic classification.</title>
        <authorList>
            <person name="Goeker M."/>
        </authorList>
    </citation>
    <scope>NUCLEOTIDE SEQUENCE [LARGE SCALE GENOMIC DNA]</scope>
    <source>
        <strain evidence="2 4">DSM 12034</strain>
    </source>
</reference>
<dbReference type="GO" id="GO:0008237">
    <property type="term" value="F:metallopeptidase activity"/>
    <property type="evidence" value="ECO:0007669"/>
    <property type="project" value="InterPro"/>
</dbReference>
<dbReference type="PANTHER" id="PTHR30164">
    <property type="entry name" value="MTFA PEPTIDASE"/>
    <property type="match status" value="1"/>
</dbReference>
<dbReference type="Pfam" id="PF06167">
    <property type="entry name" value="Peptidase_M90"/>
    <property type="match status" value="1"/>
</dbReference>
<dbReference type="GO" id="GO:0004177">
    <property type="term" value="F:aminopeptidase activity"/>
    <property type="evidence" value="ECO:0007669"/>
    <property type="project" value="TreeGrafter"/>
</dbReference>
<dbReference type="Proteomes" id="UP000295536">
    <property type="component" value="Unassembled WGS sequence"/>
</dbReference>
<dbReference type="Proteomes" id="UP000315577">
    <property type="component" value="Unassembled WGS sequence"/>
</dbReference>
<comment type="caution">
    <text evidence="2">The sequence shown here is derived from an EMBL/GenBank/DDBJ whole genome shotgun (WGS) entry which is preliminary data.</text>
</comment>
<dbReference type="PANTHER" id="PTHR30164:SF2">
    <property type="entry name" value="PROTEIN MTFA"/>
    <property type="match status" value="1"/>
</dbReference>
<evidence type="ECO:0000313" key="4">
    <source>
        <dbReference type="Proteomes" id="UP000295536"/>
    </source>
</evidence>
<dbReference type="SUPFAM" id="SSF55486">
    <property type="entry name" value="Metalloproteases ('zincins'), catalytic domain"/>
    <property type="match status" value="1"/>
</dbReference>
<dbReference type="Gene3D" id="1.10.472.150">
    <property type="entry name" value="Glucose-regulated metallo-peptidase M90, N-terminal domain"/>
    <property type="match status" value="1"/>
</dbReference>
<dbReference type="EMBL" id="VJNC01000004">
    <property type="protein sequence ID" value="TSE22886.1"/>
    <property type="molecule type" value="Genomic_DNA"/>
</dbReference>
<dbReference type="InterPro" id="IPR042252">
    <property type="entry name" value="MtfA_N"/>
</dbReference>
<dbReference type="GO" id="GO:0005829">
    <property type="term" value="C:cytosol"/>
    <property type="evidence" value="ECO:0007669"/>
    <property type="project" value="TreeGrafter"/>
</dbReference>
<dbReference type="InterPro" id="IPR024079">
    <property type="entry name" value="MetalloPept_cat_dom_sf"/>
</dbReference>
<dbReference type="Gene3D" id="3.40.390.10">
    <property type="entry name" value="Collagenase (Catalytic Domain)"/>
    <property type="match status" value="1"/>
</dbReference>
<proteinExistence type="predicted"/>
<reference evidence="3 5" key="2">
    <citation type="submission" date="2019-07" db="EMBL/GenBank/DDBJ databases">
        <title>Tepidimonas ignava SPS-1037 draft genome.</title>
        <authorList>
            <person name="Da Costa M.S."/>
            <person name="Froufe H.J.C."/>
            <person name="Egas C."/>
            <person name="Albuquerque L."/>
        </authorList>
    </citation>
    <scope>NUCLEOTIDE SEQUENCE [LARGE SCALE GENOMIC DNA]</scope>
    <source>
        <strain evidence="3 5">SPS-1037</strain>
    </source>
</reference>
<evidence type="ECO:0000313" key="5">
    <source>
        <dbReference type="Proteomes" id="UP000315577"/>
    </source>
</evidence>
<dbReference type="CDD" id="cd20169">
    <property type="entry name" value="Peptidase_M90_mtfA"/>
    <property type="match status" value="1"/>
</dbReference>